<dbReference type="EMBL" id="LVLJ01002667">
    <property type="protein sequence ID" value="OAE24266.1"/>
    <property type="molecule type" value="Genomic_DNA"/>
</dbReference>
<organism evidence="2 3">
    <name type="scientific">Marchantia polymorpha subsp. ruderalis</name>
    <dbReference type="NCBI Taxonomy" id="1480154"/>
    <lineage>
        <taxon>Eukaryota</taxon>
        <taxon>Viridiplantae</taxon>
        <taxon>Streptophyta</taxon>
        <taxon>Embryophyta</taxon>
        <taxon>Marchantiophyta</taxon>
        <taxon>Marchantiopsida</taxon>
        <taxon>Marchantiidae</taxon>
        <taxon>Marchantiales</taxon>
        <taxon>Marchantiaceae</taxon>
        <taxon>Marchantia</taxon>
    </lineage>
</organism>
<sequence length="516" mass="57836">MKPVIEQVDAVSNKPTGFREVSKAVTFSVRSFIMWPVPSDQFSCGSSQQRAAPSPKIELEEDRPGSSCLEFGLASLEHLPLYVDSTPPSFEDFLFTADELDIEPPSFEDFQFTAEELDPVYESARIQSRGKEVNRLLCFKRPRDVPDTSTSSDEALDDTETNADLLAATPVEAGAGSQPVTLPKKSPAQASGGSEDATPPRRRSPAEASAGAPAAPGQSSYLELEVAMGLNEACPLNMDSASDFINEFLLYYDDLEPSVVDALFQAGCPTPNDPGWEEFLEIRGRKRRLEDPELWQRGDFGGNVHRAFTVEEALEFRTPFHNVGAYKPPDLHPTESHMVHMLDWMRYLIALQRQPRHFLHEENGMRLGRVAQAFNGSWMCTIQILQLDPADLFRCAERSKRLREKVRREEFGIQVENRPELLHEYELEMTRWTSYLFELRRSSLEFASEESRQSFLALVEAFTAEFLFTIKALLGEEHALSVLDVEQDPSGIDFSLEQVALGGGLRSISPCTDLSL</sequence>
<name>A0A176VWK7_MARPO</name>
<comment type="caution">
    <text evidence="2">The sequence shown here is derived from an EMBL/GenBank/DDBJ whole genome shotgun (WGS) entry which is preliminary data.</text>
</comment>
<dbReference type="AlphaFoldDB" id="A0A176VWK7"/>
<evidence type="ECO:0000313" key="3">
    <source>
        <dbReference type="Proteomes" id="UP000077202"/>
    </source>
</evidence>
<dbReference type="Proteomes" id="UP000077202">
    <property type="component" value="Unassembled WGS sequence"/>
</dbReference>
<feature type="region of interest" description="Disordered" evidence="1">
    <location>
        <begin position="171"/>
        <end position="216"/>
    </location>
</feature>
<protein>
    <submittedName>
        <fullName evidence="2">Uncharacterized protein</fullName>
    </submittedName>
</protein>
<gene>
    <name evidence="2" type="ORF">AXG93_1528s1160</name>
</gene>
<proteinExistence type="predicted"/>
<accession>A0A176VWK7</accession>
<reference evidence="2" key="1">
    <citation type="submission" date="2016-03" db="EMBL/GenBank/DDBJ databases">
        <title>Mechanisms controlling the formation of the plant cell surface in tip-growing cells are functionally conserved among land plants.</title>
        <authorList>
            <person name="Honkanen S."/>
            <person name="Jones V.A."/>
            <person name="Morieri G."/>
            <person name="Champion C."/>
            <person name="Hetherington A.J."/>
            <person name="Kelly S."/>
            <person name="Saint-Marcoux D."/>
            <person name="Proust H."/>
            <person name="Prescott H."/>
            <person name="Dolan L."/>
        </authorList>
    </citation>
    <scope>NUCLEOTIDE SEQUENCE [LARGE SCALE GENOMIC DNA]</scope>
    <source>
        <tissue evidence="2">Whole gametophyte</tissue>
    </source>
</reference>
<keyword evidence="3" id="KW-1185">Reference proteome</keyword>
<evidence type="ECO:0000313" key="2">
    <source>
        <dbReference type="EMBL" id="OAE24266.1"/>
    </source>
</evidence>
<feature type="compositionally biased region" description="Low complexity" evidence="1">
    <location>
        <begin position="206"/>
        <end position="216"/>
    </location>
</feature>
<evidence type="ECO:0000256" key="1">
    <source>
        <dbReference type="SAM" id="MobiDB-lite"/>
    </source>
</evidence>